<evidence type="ECO:0000313" key="2">
    <source>
        <dbReference type="Proteomes" id="UP000799118"/>
    </source>
</evidence>
<sequence>PDTQKGLEDWKEDMVAWGRKHGRNAWFSEHTVMPLKPGTAPVNSGECFKCGKAGH</sequence>
<feature type="non-terminal residue" evidence="1">
    <location>
        <position position="55"/>
    </location>
</feature>
<proteinExistence type="predicted"/>
<name>A0A6A4GTG9_9AGAR</name>
<evidence type="ECO:0008006" key="3">
    <source>
        <dbReference type="Google" id="ProtNLM"/>
    </source>
</evidence>
<gene>
    <name evidence="1" type="ORF">BT96DRAFT_780861</name>
</gene>
<protein>
    <recommendedName>
        <fullName evidence="3">CCHC-type domain-containing protein</fullName>
    </recommendedName>
</protein>
<dbReference type="Proteomes" id="UP000799118">
    <property type="component" value="Unassembled WGS sequence"/>
</dbReference>
<keyword evidence="2" id="KW-1185">Reference proteome</keyword>
<evidence type="ECO:0000313" key="1">
    <source>
        <dbReference type="EMBL" id="KAE9389099.1"/>
    </source>
</evidence>
<dbReference type="OrthoDB" id="3260975at2759"/>
<dbReference type="AlphaFoldDB" id="A0A6A4GTG9"/>
<reference evidence="1" key="1">
    <citation type="journal article" date="2019" name="Environ. Microbiol.">
        <title>Fungal ecological strategies reflected in gene transcription - a case study of two litter decomposers.</title>
        <authorList>
            <person name="Barbi F."/>
            <person name="Kohler A."/>
            <person name="Barry K."/>
            <person name="Baskaran P."/>
            <person name="Daum C."/>
            <person name="Fauchery L."/>
            <person name="Ihrmark K."/>
            <person name="Kuo A."/>
            <person name="LaButti K."/>
            <person name="Lipzen A."/>
            <person name="Morin E."/>
            <person name="Grigoriev I.V."/>
            <person name="Henrissat B."/>
            <person name="Lindahl B."/>
            <person name="Martin F."/>
        </authorList>
    </citation>
    <scope>NUCLEOTIDE SEQUENCE</scope>
    <source>
        <strain evidence="1">JB14</strain>
    </source>
</reference>
<organism evidence="1 2">
    <name type="scientific">Gymnopus androsaceus JB14</name>
    <dbReference type="NCBI Taxonomy" id="1447944"/>
    <lineage>
        <taxon>Eukaryota</taxon>
        <taxon>Fungi</taxon>
        <taxon>Dikarya</taxon>
        <taxon>Basidiomycota</taxon>
        <taxon>Agaricomycotina</taxon>
        <taxon>Agaricomycetes</taxon>
        <taxon>Agaricomycetidae</taxon>
        <taxon>Agaricales</taxon>
        <taxon>Marasmiineae</taxon>
        <taxon>Omphalotaceae</taxon>
        <taxon>Gymnopus</taxon>
    </lineage>
</organism>
<feature type="non-terminal residue" evidence="1">
    <location>
        <position position="1"/>
    </location>
</feature>
<accession>A0A6A4GTG9</accession>
<dbReference type="EMBL" id="ML769712">
    <property type="protein sequence ID" value="KAE9389099.1"/>
    <property type="molecule type" value="Genomic_DNA"/>
</dbReference>